<reference evidence="12" key="2">
    <citation type="submission" date="2022-10" db="EMBL/GenBank/DDBJ databases">
        <authorList>
            <person name="Trinh H.N."/>
        </authorList>
    </citation>
    <scope>NUCLEOTIDE SEQUENCE</scope>
    <source>
        <strain evidence="12">RN2-1</strain>
    </source>
</reference>
<feature type="domain" description="Response regulatory" evidence="11">
    <location>
        <begin position="5"/>
        <end position="122"/>
    </location>
</feature>
<dbReference type="InterPro" id="IPR025662">
    <property type="entry name" value="Sigma_54_int_dom_ATP-bd_1"/>
</dbReference>
<dbReference type="InterPro" id="IPR027417">
    <property type="entry name" value="P-loop_NTPase"/>
</dbReference>
<dbReference type="CDD" id="cd00009">
    <property type="entry name" value="AAA"/>
    <property type="match status" value="1"/>
</dbReference>
<evidence type="ECO:0000259" key="11">
    <source>
        <dbReference type="PROSITE" id="PS50110"/>
    </source>
</evidence>
<feature type="domain" description="Sigma-54 factor interaction" evidence="10">
    <location>
        <begin position="146"/>
        <end position="375"/>
    </location>
</feature>
<evidence type="ECO:0000256" key="4">
    <source>
        <dbReference type="ARBA" id="ARBA00023015"/>
    </source>
</evidence>
<keyword evidence="4" id="KW-0805">Transcription regulation</keyword>
<dbReference type="InterPro" id="IPR058031">
    <property type="entry name" value="AAA_lid_NorR"/>
</dbReference>
<keyword evidence="7" id="KW-0804">Transcription</keyword>
<evidence type="ECO:0000256" key="9">
    <source>
        <dbReference type="SAM" id="MobiDB-lite"/>
    </source>
</evidence>
<dbReference type="PANTHER" id="PTHR32071:SF113">
    <property type="entry name" value="ALGINATE BIOSYNTHESIS TRANSCRIPTIONAL REGULATORY PROTEIN ALGB"/>
    <property type="match status" value="1"/>
</dbReference>
<dbReference type="Gene3D" id="1.10.10.60">
    <property type="entry name" value="Homeodomain-like"/>
    <property type="match status" value="1"/>
</dbReference>
<evidence type="ECO:0000256" key="8">
    <source>
        <dbReference type="PROSITE-ProRule" id="PRU00169"/>
    </source>
</evidence>
<dbReference type="NCBIfam" id="TIGR02915">
    <property type="entry name" value="PEP_resp_reg"/>
    <property type="match status" value="1"/>
</dbReference>
<protein>
    <submittedName>
        <fullName evidence="12">PEP-CTERM-box response regulator transcription factor</fullName>
    </submittedName>
</protein>
<dbReference type="InterPro" id="IPR014264">
    <property type="entry name" value="PEP-CTERM_resp_reg"/>
</dbReference>
<dbReference type="Pfam" id="PF00072">
    <property type="entry name" value="Response_reg"/>
    <property type="match status" value="1"/>
</dbReference>
<dbReference type="PRINTS" id="PR01590">
    <property type="entry name" value="HTHFIS"/>
</dbReference>
<dbReference type="GO" id="GO:0000160">
    <property type="term" value="P:phosphorelay signal transduction system"/>
    <property type="evidence" value="ECO:0007669"/>
    <property type="project" value="UniProtKB-KW"/>
</dbReference>
<dbReference type="InterPro" id="IPR025943">
    <property type="entry name" value="Sigma_54_int_dom_ATP-bd_2"/>
</dbReference>
<dbReference type="RefSeq" id="WP_264715768.1">
    <property type="nucleotide sequence ID" value="NZ_JAPDNT010000026.1"/>
</dbReference>
<dbReference type="PROSITE" id="PS00688">
    <property type="entry name" value="SIGMA54_INTERACT_3"/>
    <property type="match status" value="1"/>
</dbReference>
<dbReference type="Pfam" id="PF25601">
    <property type="entry name" value="AAA_lid_14"/>
    <property type="match status" value="1"/>
</dbReference>
<keyword evidence="5" id="KW-0238">DNA-binding</keyword>
<organism evidence="12 13">
    <name type="scientific">Limobrevibacterium gyesilva</name>
    <dbReference type="NCBI Taxonomy" id="2991712"/>
    <lineage>
        <taxon>Bacteria</taxon>
        <taxon>Pseudomonadati</taxon>
        <taxon>Pseudomonadota</taxon>
        <taxon>Alphaproteobacteria</taxon>
        <taxon>Acetobacterales</taxon>
        <taxon>Acetobacteraceae</taxon>
        <taxon>Limobrevibacterium</taxon>
    </lineage>
</organism>
<dbReference type="SMART" id="SM00448">
    <property type="entry name" value="REC"/>
    <property type="match status" value="1"/>
</dbReference>
<dbReference type="InterPro" id="IPR002078">
    <property type="entry name" value="Sigma_54_int"/>
</dbReference>
<dbReference type="PROSITE" id="PS00675">
    <property type="entry name" value="SIGMA54_INTERACT_1"/>
    <property type="match status" value="1"/>
</dbReference>
<dbReference type="GO" id="GO:0006355">
    <property type="term" value="P:regulation of DNA-templated transcription"/>
    <property type="evidence" value="ECO:0007669"/>
    <property type="project" value="InterPro"/>
</dbReference>
<proteinExistence type="predicted"/>
<keyword evidence="8" id="KW-0597">Phosphoprotein</keyword>
<dbReference type="SUPFAM" id="SSF46689">
    <property type="entry name" value="Homeodomain-like"/>
    <property type="match status" value="1"/>
</dbReference>
<evidence type="ECO:0000313" key="13">
    <source>
        <dbReference type="Proteomes" id="UP001165679"/>
    </source>
</evidence>
<dbReference type="SMART" id="SM00382">
    <property type="entry name" value="AAA"/>
    <property type="match status" value="1"/>
</dbReference>
<feature type="modified residue" description="4-aspartylphosphate" evidence="8">
    <location>
        <position position="52"/>
    </location>
</feature>
<dbReference type="PROSITE" id="PS50110">
    <property type="entry name" value="RESPONSE_REGULATORY"/>
    <property type="match status" value="1"/>
</dbReference>
<evidence type="ECO:0000256" key="7">
    <source>
        <dbReference type="ARBA" id="ARBA00023163"/>
    </source>
</evidence>
<keyword evidence="3" id="KW-0902">Two-component regulatory system</keyword>
<sequence>MSKPKLLIVEDDEGLCSQYRWAFPGCDLVITHARPQALAAAQKERPSVAIIDLGLPPDPDGVTEGFATLEALVRQVPNMKVIVATSHGDRMHALRAIGSGAYDFCEKPMDIDLLRTIIDRAVRLHELEDENRRLAEAPAPSPIKRIITASDAMLKVCRTIERLATTNVSVLLLGESGTGKEALARAVHELGPRAKQPFIAINCGAIPENLLESELFGYERGAFTGAVKQTIGKIEAANKGTLFLDEIGDLPHQLQVKLLRFLQEQVIERIGGRQTIPVDVRIVSATNMMLEEQVGEGRFRNDLFYRLNSVTVRIPPLRDRPGDAMLLARYFLSRFNREFGRNIRGFTEEAISAISGHAWPGNVRELENRMKRAVVMADARLIDAADLELAPGATDPHGLDLRAARLRAEREVLQKALARSNGTLATAAKLLGISRPTLYTLMEAHGVAHAPGDASDAAAGQAVSHSTNTG</sequence>
<dbReference type="Pfam" id="PF02954">
    <property type="entry name" value="HTH_8"/>
    <property type="match status" value="1"/>
</dbReference>
<dbReference type="InterPro" id="IPR001789">
    <property type="entry name" value="Sig_transdc_resp-reg_receiver"/>
</dbReference>
<keyword evidence="13" id="KW-1185">Reference proteome</keyword>
<dbReference type="InterPro" id="IPR009057">
    <property type="entry name" value="Homeodomain-like_sf"/>
</dbReference>
<dbReference type="PANTHER" id="PTHR32071">
    <property type="entry name" value="TRANSCRIPTIONAL REGULATORY PROTEIN"/>
    <property type="match status" value="1"/>
</dbReference>
<gene>
    <name evidence="12" type="primary">prsR</name>
    <name evidence="12" type="ORF">OL599_20285</name>
</gene>
<evidence type="ECO:0000256" key="3">
    <source>
        <dbReference type="ARBA" id="ARBA00023012"/>
    </source>
</evidence>
<dbReference type="AlphaFoldDB" id="A0AA41YQB6"/>
<keyword evidence="2" id="KW-0067">ATP-binding</keyword>
<dbReference type="PROSITE" id="PS00676">
    <property type="entry name" value="SIGMA54_INTERACT_2"/>
    <property type="match status" value="1"/>
</dbReference>
<keyword evidence="6" id="KW-0010">Activator</keyword>
<dbReference type="InterPro" id="IPR011006">
    <property type="entry name" value="CheY-like_superfamily"/>
</dbReference>
<evidence type="ECO:0000256" key="2">
    <source>
        <dbReference type="ARBA" id="ARBA00022840"/>
    </source>
</evidence>
<feature type="region of interest" description="Disordered" evidence="9">
    <location>
        <begin position="450"/>
        <end position="470"/>
    </location>
</feature>
<dbReference type="GO" id="GO:0005524">
    <property type="term" value="F:ATP binding"/>
    <property type="evidence" value="ECO:0007669"/>
    <property type="project" value="UniProtKB-KW"/>
</dbReference>
<dbReference type="InterPro" id="IPR025944">
    <property type="entry name" value="Sigma_54_int_dom_CS"/>
</dbReference>
<dbReference type="InterPro" id="IPR003593">
    <property type="entry name" value="AAA+_ATPase"/>
</dbReference>
<comment type="caution">
    <text evidence="12">The sequence shown here is derived from an EMBL/GenBank/DDBJ whole genome shotgun (WGS) entry which is preliminary data.</text>
</comment>
<dbReference type="Gene3D" id="3.40.50.2300">
    <property type="match status" value="1"/>
</dbReference>
<dbReference type="GO" id="GO:0043565">
    <property type="term" value="F:sequence-specific DNA binding"/>
    <property type="evidence" value="ECO:0007669"/>
    <property type="project" value="InterPro"/>
</dbReference>
<evidence type="ECO:0000313" key="12">
    <source>
        <dbReference type="EMBL" id="MCW3476910.1"/>
    </source>
</evidence>
<evidence type="ECO:0000259" key="10">
    <source>
        <dbReference type="PROSITE" id="PS50045"/>
    </source>
</evidence>
<dbReference type="Pfam" id="PF00158">
    <property type="entry name" value="Sigma54_activat"/>
    <property type="match status" value="1"/>
</dbReference>
<dbReference type="PROSITE" id="PS50045">
    <property type="entry name" value="SIGMA54_INTERACT_4"/>
    <property type="match status" value="1"/>
</dbReference>
<accession>A0AA41YQB6</accession>
<dbReference type="SUPFAM" id="SSF52540">
    <property type="entry name" value="P-loop containing nucleoside triphosphate hydrolases"/>
    <property type="match status" value="1"/>
</dbReference>
<reference evidence="12" key="1">
    <citation type="submission" date="2022-09" db="EMBL/GenBank/DDBJ databases">
        <title>Rhodovastum sp. nov. RN2-1 isolated from soil in Seongnam, South Korea.</title>
        <authorList>
            <person name="Le N.T."/>
        </authorList>
    </citation>
    <scope>NUCLEOTIDE SEQUENCE</scope>
    <source>
        <strain evidence="12">RN2-1</strain>
    </source>
</reference>
<dbReference type="EMBL" id="JAPDNT010000026">
    <property type="protein sequence ID" value="MCW3476910.1"/>
    <property type="molecule type" value="Genomic_DNA"/>
</dbReference>
<dbReference type="SUPFAM" id="SSF52172">
    <property type="entry name" value="CheY-like"/>
    <property type="match status" value="1"/>
</dbReference>
<dbReference type="InterPro" id="IPR002197">
    <property type="entry name" value="HTH_Fis"/>
</dbReference>
<evidence type="ECO:0000256" key="6">
    <source>
        <dbReference type="ARBA" id="ARBA00023159"/>
    </source>
</evidence>
<dbReference type="Gene3D" id="3.40.50.300">
    <property type="entry name" value="P-loop containing nucleotide triphosphate hydrolases"/>
    <property type="match status" value="1"/>
</dbReference>
<dbReference type="Proteomes" id="UP001165679">
    <property type="component" value="Unassembled WGS sequence"/>
</dbReference>
<evidence type="ECO:0000256" key="1">
    <source>
        <dbReference type="ARBA" id="ARBA00022741"/>
    </source>
</evidence>
<keyword evidence="1" id="KW-0547">Nucleotide-binding</keyword>
<dbReference type="FunFam" id="3.40.50.300:FF:000006">
    <property type="entry name" value="DNA-binding transcriptional regulator NtrC"/>
    <property type="match status" value="1"/>
</dbReference>
<evidence type="ECO:0000256" key="5">
    <source>
        <dbReference type="ARBA" id="ARBA00023125"/>
    </source>
</evidence>
<dbReference type="Gene3D" id="1.10.8.60">
    <property type="match status" value="1"/>
</dbReference>
<name>A0AA41YQB6_9PROT</name>